<dbReference type="InterPro" id="IPR039420">
    <property type="entry name" value="WalR-like"/>
</dbReference>
<keyword evidence="2 7" id="KW-0597">Phosphoprotein</keyword>
<evidence type="ECO:0000259" key="9">
    <source>
        <dbReference type="PROSITE" id="PS50110"/>
    </source>
</evidence>
<dbReference type="Gene3D" id="3.40.50.2300">
    <property type="match status" value="1"/>
</dbReference>
<evidence type="ECO:0000256" key="4">
    <source>
        <dbReference type="ARBA" id="ARBA00023015"/>
    </source>
</evidence>
<dbReference type="GO" id="GO:0032993">
    <property type="term" value="C:protein-DNA complex"/>
    <property type="evidence" value="ECO:0007669"/>
    <property type="project" value="TreeGrafter"/>
</dbReference>
<evidence type="ECO:0000313" key="12">
    <source>
        <dbReference type="Proteomes" id="UP000637720"/>
    </source>
</evidence>
<organism evidence="11 12">
    <name type="scientific">Calditerricola satsumensis</name>
    <dbReference type="NCBI Taxonomy" id="373054"/>
    <lineage>
        <taxon>Bacteria</taxon>
        <taxon>Bacillati</taxon>
        <taxon>Bacillota</taxon>
        <taxon>Bacilli</taxon>
        <taxon>Bacillales</taxon>
        <taxon>Bacillaceae</taxon>
        <taxon>Calditerricola</taxon>
    </lineage>
</organism>
<keyword evidence="3" id="KW-0902">Two-component regulatory system</keyword>
<keyword evidence="5 8" id="KW-0238">DNA-binding</keyword>
<dbReference type="AlphaFoldDB" id="A0A8J3B7C6"/>
<dbReference type="Gene3D" id="1.10.10.10">
    <property type="entry name" value="Winged helix-like DNA-binding domain superfamily/Winged helix DNA-binding domain"/>
    <property type="match status" value="1"/>
</dbReference>
<dbReference type="InterPro" id="IPR011006">
    <property type="entry name" value="CheY-like_superfamily"/>
</dbReference>
<dbReference type="SMART" id="SM00448">
    <property type="entry name" value="REC"/>
    <property type="match status" value="1"/>
</dbReference>
<keyword evidence="6" id="KW-0804">Transcription</keyword>
<dbReference type="EMBL" id="BMOF01000016">
    <property type="protein sequence ID" value="GGJ98629.1"/>
    <property type="molecule type" value="Genomic_DNA"/>
</dbReference>
<dbReference type="PANTHER" id="PTHR48111:SF26">
    <property type="entry name" value="STAGE 0 SPORULATION PROTEIN A HOMOLOG"/>
    <property type="match status" value="1"/>
</dbReference>
<keyword evidence="12" id="KW-1185">Reference proteome</keyword>
<reference evidence="11" key="1">
    <citation type="journal article" date="2014" name="Int. J. Syst. Evol. Microbiol.">
        <title>Complete genome sequence of Corynebacterium casei LMG S-19264T (=DSM 44701T), isolated from a smear-ripened cheese.</title>
        <authorList>
            <consortium name="US DOE Joint Genome Institute (JGI-PGF)"/>
            <person name="Walter F."/>
            <person name="Albersmeier A."/>
            <person name="Kalinowski J."/>
            <person name="Ruckert C."/>
        </authorList>
    </citation>
    <scope>NUCLEOTIDE SEQUENCE</scope>
    <source>
        <strain evidence="11">JCM 14719</strain>
    </source>
</reference>
<dbReference type="FunFam" id="1.10.10.10:FF:000018">
    <property type="entry name" value="DNA-binding response regulator ResD"/>
    <property type="match status" value="1"/>
</dbReference>
<dbReference type="SUPFAM" id="SSF46894">
    <property type="entry name" value="C-terminal effector domain of the bipartite response regulators"/>
    <property type="match status" value="1"/>
</dbReference>
<dbReference type="RefSeq" id="WP_054670091.1">
    <property type="nucleotide sequence ID" value="NZ_BMOF01000016.1"/>
</dbReference>
<dbReference type="Pfam" id="PF00072">
    <property type="entry name" value="Response_reg"/>
    <property type="match status" value="1"/>
</dbReference>
<dbReference type="FunFam" id="3.40.50.2300:FF:000001">
    <property type="entry name" value="DNA-binding response regulator PhoB"/>
    <property type="match status" value="1"/>
</dbReference>
<comment type="subcellular location">
    <subcellularLocation>
        <location evidence="1">Cytoplasm</location>
    </subcellularLocation>
</comment>
<feature type="modified residue" description="4-aspartylphosphate" evidence="7">
    <location>
        <position position="54"/>
    </location>
</feature>
<evidence type="ECO:0000256" key="6">
    <source>
        <dbReference type="ARBA" id="ARBA00023163"/>
    </source>
</evidence>
<proteinExistence type="predicted"/>
<evidence type="ECO:0000256" key="8">
    <source>
        <dbReference type="PROSITE-ProRule" id="PRU01091"/>
    </source>
</evidence>
<reference evidence="11" key="2">
    <citation type="submission" date="2020-09" db="EMBL/GenBank/DDBJ databases">
        <authorList>
            <person name="Sun Q."/>
            <person name="Ohkuma M."/>
        </authorList>
    </citation>
    <scope>NUCLEOTIDE SEQUENCE</scope>
    <source>
        <strain evidence="11">JCM 14719</strain>
    </source>
</reference>
<evidence type="ECO:0000313" key="11">
    <source>
        <dbReference type="EMBL" id="GGJ98629.1"/>
    </source>
</evidence>
<dbReference type="SMART" id="SM00862">
    <property type="entry name" value="Trans_reg_C"/>
    <property type="match status" value="1"/>
</dbReference>
<evidence type="ECO:0000256" key="3">
    <source>
        <dbReference type="ARBA" id="ARBA00023012"/>
    </source>
</evidence>
<accession>A0A8J3B7C6</accession>
<dbReference type="Pfam" id="PF00486">
    <property type="entry name" value="Trans_reg_C"/>
    <property type="match status" value="1"/>
</dbReference>
<evidence type="ECO:0000256" key="1">
    <source>
        <dbReference type="ARBA" id="ARBA00004496"/>
    </source>
</evidence>
<dbReference type="Proteomes" id="UP000637720">
    <property type="component" value="Unassembled WGS sequence"/>
</dbReference>
<evidence type="ECO:0000256" key="5">
    <source>
        <dbReference type="ARBA" id="ARBA00023125"/>
    </source>
</evidence>
<gene>
    <name evidence="11" type="ORF">GCM10007043_10760</name>
</gene>
<dbReference type="PANTHER" id="PTHR48111">
    <property type="entry name" value="REGULATOR OF RPOS"/>
    <property type="match status" value="1"/>
</dbReference>
<dbReference type="PROSITE" id="PS51755">
    <property type="entry name" value="OMPR_PHOB"/>
    <property type="match status" value="1"/>
</dbReference>
<dbReference type="GO" id="GO:0000976">
    <property type="term" value="F:transcription cis-regulatory region binding"/>
    <property type="evidence" value="ECO:0007669"/>
    <property type="project" value="TreeGrafter"/>
</dbReference>
<dbReference type="GO" id="GO:0006355">
    <property type="term" value="P:regulation of DNA-templated transcription"/>
    <property type="evidence" value="ECO:0007669"/>
    <property type="project" value="InterPro"/>
</dbReference>
<dbReference type="SUPFAM" id="SSF52172">
    <property type="entry name" value="CheY-like"/>
    <property type="match status" value="1"/>
</dbReference>
<dbReference type="InterPro" id="IPR036388">
    <property type="entry name" value="WH-like_DNA-bd_sf"/>
</dbReference>
<keyword evidence="4" id="KW-0805">Transcription regulation</keyword>
<dbReference type="InterPro" id="IPR016032">
    <property type="entry name" value="Sig_transdc_resp-reg_C-effctor"/>
</dbReference>
<evidence type="ECO:0000259" key="10">
    <source>
        <dbReference type="PROSITE" id="PS51755"/>
    </source>
</evidence>
<dbReference type="CDD" id="cd00383">
    <property type="entry name" value="trans_reg_C"/>
    <property type="match status" value="1"/>
</dbReference>
<dbReference type="CDD" id="cd17574">
    <property type="entry name" value="REC_OmpR"/>
    <property type="match status" value="1"/>
</dbReference>
<dbReference type="InterPro" id="IPR001789">
    <property type="entry name" value="Sig_transdc_resp-reg_receiver"/>
</dbReference>
<dbReference type="Gene3D" id="6.10.250.690">
    <property type="match status" value="1"/>
</dbReference>
<feature type="domain" description="OmpR/PhoB-type" evidence="10">
    <location>
        <begin position="132"/>
        <end position="231"/>
    </location>
</feature>
<comment type="caution">
    <text evidence="11">The sequence shown here is derived from an EMBL/GenBank/DDBJ whole genome shotgun (WGS) entry which is preliminary data.</text>
</comment>
<feature type="domain" description="Response regulatory" evidence="9">
    <location>
        <begin position="5"/>
        <end position="118"/>
    </location>
</feature>
<sequence length="238" mass="26886">MHSASILVVEDDRDLHRLVATYLRKEGYAVDGAYTGQEALVRARSGSYHLVVLDLMLPDIDGFAVLRDIREASTVPVIILSAKGEEWDKVMGLGIGADDYLTKPFRIAELIARVKAQLRRYLVLNAPASAPPRVMRYGDLELHLDTYEVRVGGKAKPLTAKEYALLKLFLEHPGRVFTKAQLFERVWKEPYLGDDNTVMVHIRRLRAKIEPNPSQPQYIQTVWGIGYKLGGGRNTEWT</sequence>
<name>A0A8J3B7C6_9BACI</name>
<protein>
    <submittedName>
        <fullName evidence="11">DNA-binding response regulator</fullName>
    </submittedName>
</protein>
<feature type="DNA-binding region" description="OmpR/PhoB-type" evidence="8">
    <location>
        <begin position="132"/>
        <end position="231"/>
    </location>
</feature>
<dbReference type="GO" id="GO:0000156">
    <property type="term" value="F:phosphorelay response regulator activity"/>
    <property type="evidence" value="ECO:0007669"/>
    <property type="project" value="TreeGrafter"/>
</dbReference>
<dbReference type="InterPro" id="IPR001867">
    <property type="entry name" value="OmpR/PhoB-type_DNA-bd"/>
</dbReference>
<dbReference type="GO" id="GO:0005829">
    <property type="term" value="C:cytosol"/>
    <property type="evidence" value="ECO:0007669"/>
    <property type="project" value="TreeGrafter"/>
</dbReference>
<dbReference type="PROSITE" id="PS50110">
    <property type="entry name" value="RESPONSE_REGULATORY"/>
    <property type="match status" value="1"/>
</dbReference>
<evidence type="ECO:0000256" key="2">
    <source>
        <dbReference type="ARBA" id="ARBA00022553"/>
    </source>
</evidence>
<evidence type="ECO:0000256" key="7">
    <source>
        <dbReference type="PROSITE-ProRule" id="PRU00169"/>
    </source>
</evidence>